<evidence type="ECO:0000259" key="1">
    <source>
        <dbReference type="PROSITE" id="PS51186"/>
    </source>
</evidence>
<accession>A0ABY8VE75</accession>
<keyword evidence="3" id="KW-1185">Reference proteome</keyword>
<feature type="domain" description="N-acetyltransferase" evidence="1">
    <location>
        <begin position="189"/>
        <end position="331"/>
    </location>
</feature>
<sequence>MSRIFRSDEVGVGDRVVVRRKIGDQFSDVIGHVESIDPLVIRPQEVGGYPSFLPTVEITPEELHVIKRLSPRMIRNSDIRAVEVATAKAFPGRESQWFGGWLARAGEEIAERSNSAAPLGRSVGFEPLPLKELNEFYSDRNMPVQLLIPERIGASAEKHVLAEPGWELSPEIVVMTRELTGIPSPTGRLTFRIDNEPDADWLAMYHFRGQELPVAALRELSAKIDGELGFGRLLNDDRATVAITRGTLTESEDGTRWLGYSAVEVAPEFRRQGLGTELGVQMLHWGCEEGADSAYLQVISTNRAGLGLYNKLGFMEHHRHRYATFRGGQLG</sequence>
<dbReference type="PROSITE" id="PS51186">
    <property type="entry name" value="GNAT"/>
    <property type="match status" value="1"/>
</dbReference>
<dbReference type="Gene3D" id="3.40.630.30">
    <property type="match status" value="1"/>
</dbReference>
<dbReference type="InterPro" id="IPR000182">
    <property type="entry name" value="GNAT_dom"/>
</dbReference>
<dbReference type="SUPFAM" id="SSF55729">
    <property type="entry name" value="Acyl-CoA N-acyltransferases (Nat)"/>
    <property type="match status" value="1"/>
</dbReference>
<reference evidence="2 3" key="1">
    <citation type="submission" date="2023-05" db="EMBL/GenBank/DDBJ databases">
        <title>Corynebacterium suedekumii sp. nov. and Corynebacterium breve sp. nov. isolated from raw cow's milk.</title>
        <authorList>
            <person name="Baer M.K."/>
            <person name="Mehl L."/>
            <person name="Hellmuth R."/>
            <person name="Marke G."/>
            <person name="Lipski A."/>
        </authorList>
    </citation>
    <scope>NUCLEOTIDE SEQUENCE [LARGE SCALE GENOMIC DNA]</scope>
    <source>
        <strain evidence="2 3">R4</strain>
    </source>
</reference>
<dbReference type="CDD" id="cd04301">
    <property type="entry name" value="NAT_SF"/>
    <property type="match status" value="1"/>
</dbReference>
<dbReference type="EMBL" id="CP126969">
    <property type="protein sequence ID" value="WIM67402.1"/>
    <property type="molecule type" value="Genomic_DNA"/>
</dbReference>
<dbReference type="Proteomes" id="UP001225598">
    <property type="component" value="Chromosome"/>
</dbReference>
<protein>
    <submittedName>
        <fullName evidence="2">GNAT family N-acetyltransferase</fullName>
    </submittedName>
</protein>
<dbReference type="InterPro" id="IPR056935">
    <property type="entry name" value="Rv0428c-like_C"/>
</dbReference>
<dbReference type="RefSeq" id="WP_284824471.1">
    <property type="nucleotide sequence ID" value="NZ_CP126969.1"/>
</dbReference>
<evidence type="ECO:0000313" key="2">
    <source>
        <dbReference type="EMBL" id="WIM67402.1"/>
    </source>
</evidence>
<dbReference type="InterPro" id="IPR016181">
    <property type="entry name" value="Acyl_CoA_acyltransferase"/>
</dbReference>
<organism evidence="2 3">
    <name type="scientific">Corynebacterium breve</name>
    <dbReference type="NCBI Taxonomy" id="3049799"/>
    <lineage>
        <taxon>Bacteria</taxon>
        <taxon>Bacillati</taxon>
        <taxon>Actinomycetota</taxon>
        <taxon>Actinomycetes</taxon>
        <taxon>Mycobacteriales</taxon>
        <taxon>Corynebacteriaceae</taxon>
        <taxon>Corynebacterium</taxon>
    </lineage>
</organism>
<evidence type="ECO:0000313" key="3">
    <source>
        <dbReference type="Proteomes" id="UP001225598"/>
    </source>
</evidence>
<proteinExistence type="predicted"/>
<name>A0ABY8VE75_9CORY</name>
<dbReference type="Pfam" id="PF24553">
    <property type="entry name" value="Rv0428c_C"/>
    <property type="match status" value="1"/>
</dbReference>
<gene>
    <name evidence="2" type="ORF">QP027_09880</name>
</gene>